<sequence>MTTHDLEGGFLNTALGQNIYTQENAPMGHYNHLDLLNEVRTAGSIKNFNDAGNVKDGIIKALTEMDIPIV</sequence>
<comment type="caution">
    <text evidence="2">The sequence shown here is derived from an EMBL/GenBank/DDBJ whole genome shotgun (WGS) entry which is preliminary data.</text>
</comment>
<dbReference type="AlphaFoldDB" id="A0AAW6YIW5"/>
<reference evidence="2" key="1">
    <citation type="submission" date="2023-05" db="EMBL/GenBank/DDBJ databases">
        <title>Cataloging the Phylogenetic Diversity of Human Bladder Bacteria.</title>
        <authorList>
            <person name="Du J."/>
        </authorList>
    </citation>
    <scope>NUCLEOTIDE SEQUENCE</scope>
    <source>
        <strain evidence="2">UMB0765</strain>
    </source>
</reference>
<dbReference type="Gene3D" id="3.40.50.10690">
    <property type="entry name" value="putative lor/sdh protein like domains"/>
    <property type="match status" value="1"/>
</dbReference>
<evidence type="ECO:0000313" key="3">
    <source>
        <dbReference type="Proteomes" id="UP001237917"/>
    </source>
</evidence>
<evidence type="ECO:0000259" key="1">
    <source>
        <dbReference type="Pfam" id="PF21570"/>
    </source>
</evidence>
<dbReference type="Pfam" id="PF21570">
    <property type="entry name" value="ArgZ-like_C_2nd"/>
    <property type="match status" value="1"/>
</dbReference>
<dbReference type="Proteomes" id="UP001237917">
    <property type="component" value="Unassembled WGS sequence"/>
</dbReference>
<name>A0AAW6YIW5_9STRE</name>
<gene>
    <name evidence="2" type="ORF">QP487_11515</name>
</gene>
<accession>A0AAW6YIW5</accession>
<feature type="non-terminal residue" evidence="2">
    <location>
        <position position="70"/>
    </location>
</feature>
<proteinExistence type="predicted"/>
<feature type="domain" description="Arginine dihydrolase ArgZ/ArgE-like C-terminal second subdomain" evidence="1">
    <location>
        <begin position="2"/>
        <end position="70"/>
    </location>
</feature>
<protein>
    <recommendedName>
        <fullName evidence="1">Arginine dihydrolase ArgZ/ArgE-like C-terminal second subdomain domain-containing protein</fullName>
    </recommendedName>
</protein>
<evidence type="ECO:0000313" key="2">
    <source>
        <dbReference type="EMBL" id="MDK7294037.1"/>
    </source>
</evidence>
<dbReference type="EMBL" id="JASOPU010000081">
    <property type="protein sequence ID" value="MDK7294037.1"/>
    <property type="molecule type" value="Genomic_DNA"/>
</dbReference>
<organism evidence="2 3">
    <name type="scientific">Streptococcus pasteurianus</name>
    <dbReference type="NCBI Taxonomy" id="197614"/>
    <lineage>
        <taxon>Bacteria</taxon>
        <taxon>Bacillati</taxon>
        <taxon>Bacillota</taxon>
        <taxon>Bacilli</taxon>
        <taxon>Lactobacillales</taxon>
        <taxon>Streptococcaceae</taxon>
        <taxon>Streptococcus</taxon>
    </lineage>
</organism>
<dbReference type="InterPro" id="IPR048963">
    <property type="entry name" value="ArgZ/ArgE-like_C_2nd"/>
</dbReference>